<protein>
    <submittedName>
        <fullName evidence="1">Uncharacterized protein</fullName>
    </submittedName>
</protein>
<name>A0A9P8I006_9PEZI</name>
<dbReference type="Proteomes" id="UP000698800">
    <property type="component" value="Unassembled WGS sequence"/>
</dbReference>
<evidence type="ECO:0000313" key="2">
    <source>
        <dbReference type="Proteomes" id="UP000698800"/>
    </source>
</evidence>
<evidence type="ECO:0000313" key="1">
    <source>
        <dbReference type="EMBL" id="KAH0537619.1"/>
    </source>
</evidence>
<dbReference type="AlphaFoldDB" id="A0A9P8I006"/>
<gene>
    <name evidence="1" type="ORF">FGG08_005611</name>
</gene>
<accession>A0A9P8I006</accession>
<keyword evidence="2" id="KW-1185">Reference proteome</keyword>
<proteinExistence type="predicted"/>
<sequence>MTIGFEADEPGLLEYPTIPTPAKELCNPGLYLTAMWVEIEEKISEPVQLRGLDGLPRLIWMSDEHYSSIRFSELFRTQVAIEWVEPEEIEYVYLL</sequence>
<comment type="caution">
    <text evidence="1">The sequence shown here is derived from an EMBL/GenBank/DDBJ whole genome shotgun (WGS) entry which is preliminary data.</text>
</comment>
<dbReference type="EMBL" id="JAGHQL010000137">
    <property type="protein sequence ID" value="KAH0537619.1"/>
    <property type="molecule type" value="Genomic_DNA"/>
</dbReference>
<organism evidence="1 2">
    <name type="scientific">Glutinoglossum americanum</name>
    <dbReference type="NCBI Taxonomy" id="1670608"/>
    <lineage>
        <taxon>Eukaryota</taxon>
        <taxon>Fungi</taxon>
        <taxon>Dikarya</taxon>
        <taxon>Ascomycota</taxon>
        <taxon>Pezizomycotina</taxon>
        <taxon>Geoglossomycetes</taxon>
        <taxon>Geoglossales</taxon>
        <taxon>Geoglossaceae</taxon>
        <taxon>Glutinoglossum</taxon>
    </lineage>
</organism>
<reference evidence="1" key="1">
    <citation type="submission" date="2021-03" db="EMBL/GenBank/DDBJ databases">
        <title>Comparative genomics and phylogenomic investigation of the class Geoglossomycetes provide insights into ecological specialization and systematics.</title>
        <authorList>
            <person name="Melie T."/>
            <person name="Pirro S."/>
            <person name="Miller A.N."/>
            <person name="Quandt A."/>
        </authorList>
    </citation>
    <scope>NUCLEOTIDE SEQUENCE</scope>
    <source>
        <strain evidence="1">GBOQ0MN5Z8</strain>
    </source>
</reference>